<dbReference type="OrthoDB" id="6293364at2"/>
<gene>
    <name evidence="1" type="ORF">C1E24_12080</name>
</gene>
<reference evidence="1 2" key="1">
    <citation type="submission" date="2018-01" db="EMBL/GenBank/DDBJ databases">
        <title>Co-occurrence of chitin degradation, pigmentation and bioactivity in marine Pseudoalteromonas.</title>
        <authorList>
            <person name="Paulsen S."/>
            <person name="Gram L."/>
            <person name="Machado H."/>
        </authorList>
    </citation>
    <scope>NUCLEOTIDE SEQUENCE [LARGE SCALE GENOMIC DNA]</scope>
    <source>
        <strain evidence="1 2">S3663</strain>
    </source>
</reference>
<proteinExistence type="predicted"/>
<dbReference type="RefSeq" id="WP_138481769.1">
    <property type="nucleotide sequence ID" value="NZ_PPSW01000017.1"/>
</dbReference>
<accession>A0A5R9Q3B7</accession>
<dbReference type="Proteomes" id="UP000309186">
    <property type="component" value="Unassembled WGS sequence"/>
</dbReference>
<organism evidence="1 2">
    <name type="scientific">Pseudoalteromonas phenolica</name>
    <dbReference type="NCBI Taxonomy" id="161398"/>
    <lineage>
        <taxon>Bacteria</taxon>
        <taxon>Pseudomonadati</taxon>
        <taxon>Pseudomonadota</taxon>
        <taxon>Gammaproteobacteria</taxon>
        <taxon>Alteromonadales</taxon>
        <taxon>Pseudoalteromonadaceae</taxon>
        <taxon>Pseudoalteromonas</taxon>
    </lineage>
</organism>
<protein>
    <submittedName>
        <fullName evidence="1">Uncharacterized protein</fullName>
    </submittedName>
</protein>
<evidence type="ECO:0000313" key="2">
    <source>
        <dbReference type="Proteomes" id="UP000309186"/>
    </source>
</evidence>
<evidence type="ECO:0000313" key="1">
    <source>
        <dbReference type="EMBL" id="TLX46739.1"/>
    </source>
</evidence>
<name>A0A5R9Q3B7_9GAMM</name>
<dbReference type="AlphaFoldDB" id="A0A5R9Q3B7"/>
<sequence length="132" mass="14583">MIKAILVFVSVIVFVVGAIVLSNNFSNLQHGEASFVYETSSVDKSIAEQVHQYLIDQKVYDGLQGEVLLLKKNKAGVWVAKFPVYQGGDVAPEVLKDLQSLSLGIKQSVLNNEPLEIHITNSGYQSVQFFKI</sequence>
<dbReference type="EMBL" id="PPSW01000017">
    <property type="protein sequence ID" value="TLX46739.1"/>
    <property type="molecule type" value="Genomic_DNA"/>
</dbReference>
<comment type="caution">
    <text evidence="1">The sequence shown here is derived from an EMBL/GenBank/DDBJ whole genome shotgun (WGS) entry which is preliminary data.</text>
</comment>